<evidence type="ECO:0000259" key="1">
    <source>
        <dbReference type="Pfam" id="PF13460"/>
    </source>
</evidence>
<protein>
    <recommendedName>
        <fullName evidence="1">NAD(P)-binding domain-containing protein</fullName>
    </recommendedName>
</protein>
<dbReference type="Proteomes" id="UP000067689">
    <property type="component" value="Chromosome"/>
</dbReference>
<dbReference type="OrthoDB" id="9774199at2"/>
<evidence type="ECO:0000313" key="2">
    <source>
        <dbReference type="EMBL" id="ALX05464.1"/>
    </source>
</evidence>
<dbReference type="PANTHER" id="PTHR12126:SF11">
    <property type="entry name" value="NADH DEHYDROGENASE [UBIQUINONE] 1 ALPHA SUBCOMPLEX SUBUNIT 9, MITOCHONDRIAL"/>
    <property type="match status" value="1"/>
</dbReference>
<gene>
    <name evidence="2" type="ORF">AERYTH_12545</name>
</gene>
<dbReference type="EMBL" id="CP011502">
    <property type="protein sequence ID" value="ALX05464.1"/>
    <property type="molecule type" value="Genomic_DNA"/>
</dbReference>
<proteinExistence type="predicted"/>
<dbReference type="AlphaFoldDB" id="A0A0U3T4A2"/>
<dbReference type="InterPro" id="IPR051207">
    <property type="entry name" value="ComplexI_NDUFA9_subunit"/>
</dbReference>
<dbReference type="STRING" id="2041.AERYTH_12545"/>
<organism evidence="2 3">
    <name type="scientific">Aeromicrobium erythreum</name>
    <dbReference type="NCBI Taxonomy" id="2041"/>
    <lineage>
        <taxon>Bacteria</taxon>
        <taxon>Bacillati</taxon>
        <taxon>Actinomycetota</taxon>
        <taxon>Actinomycetes</taxon>
        <taxon>Propionibacteriales</taxon>
        <taxon>Nocardioidaceae</taxon>
        <taxon>Aeromicrobium</taxon>
    </lineage>
</organism>
<accession>A0A0U3T4A2</accession>
<dbReference type="PANTHER" id="PTHR12126">
    <property type="entry name" value="NADH-UBIQUINONE OXIDOREDUCTASE 39 KDA SUBUNIT-RELATED"/>
    <property type="match status" value="1"/>
</dbReference>
<dbReference type="PATRIC" id="fig|2041.4.peg.2607"/>
<reference evidence="2 3" key="1">
    <citation type="journal article" date="1991" name="Int. J. Syst. Bacteriol.">
        <title>Description of the erythromycin-producing bacterium Arthrobacter sp. strain NRRL B-3381 as Aeromicrobium erythreum gen. nov., sp. nov.</title>
        <authorList>
            <person name="Miller E.S."/>
            <person name="Woese C.R."/>
            <person name="Brenner S."/>
        </authorList>
    </citation>
    <scope>NUCLEOTIDE SEQUENCE [LARGE SCALE GENOMIC DNA]</scope>
    <source>
        <strain evidence="2 3">AR18</strain>
    </source>
</reference>
<sequence>MAPVLVTGVTGFVGAHLAARLVELGREVRVLVRDPARLPDAGWVEHVEVVRGDATDAASLERALDGVSVAHYLLHAMSDGDDYAAADREMAQTFAAAAERAGVRRIVYLGGLRPPAGSEPTEHLASRDEVAQILLAGAVPAVVLRAGMVIGRGSASFDLMEVATRLLPVVVGPTWLRRHMQPVALDDLLHYLVAVTDLDDDVNRGFDVGGPDVMSYRELLEAHAHASGRRRPPALLFPVLLPHTFSLVVGTLAPGSSSLNAALVHSLSLDMVCTERDLETLVGPPVGGPTGVEEALRRANA</sequence>
<feature type="domain" description="NAD(P)-binding" evidence="1">
    <location>
        <begin position="8"/>
        <end position="112"/>
    </location>
</feature>
<dbReference type="Pfam" id="PF13460">
    <property type="entry name" value="NAD_binding_10"/>
    <property type="match status" value="1"/>
</dbReference>
<dbReference type="InterPro" id="IPR036291">
    <property type="entry name" value="NAD(P)-bd_dom_sf"/>
</dbReference>
<dbReference type="InterPro" id="IPR016040">
    <property type="entry name" value="NAD(P)-bd_dom"/>
</dbReference>
<evidence type="ECO:0000313" key="3">
    <source>
        <dbReference type="Proteomes" id="UP000067689"/>
    </source>
</evidence>
<dbReference type="RefSeq" id="WP_067859224.1">
    <property type="nucleotide sequence ID" value="NZ_CP011502.1"/>
</dbReference>
<name>A0A0U3T4A2_9ACTN</name>
<keyword evidence="3" id="KW-1185">Reference proteome</keyword>
<dbReference type="KEGG" id="aer:AERYTH_12545"/>
<dbReference type="GO" id="GO:0044877">
    <property type="term" value="F:protein-containing complex binding"/>
    <property type="evidence" value="ECO:0007669"/>
    <property type="project" value="TreeGrafter"/>
</dbReference>
<dbReference type="Gene3D" id="3.40.50.720">
    <property type="entry name" value="NAD(P)-binding Rossmann-like Domain"/>
    <property type="match status" value="1"/>
</dbReference>
<dbReference type="SUPFAM" id="SSF51735">
    <property type="entry name" value="NAD(P)-binding Rossmann-fold domains"/>
    <property type="match status" value="1"/>
</dbReference>